<evidence type="ECO:0000313" key="3">
    <source>
        <dbReference type="EMBL" id="SHN43865.1"/>
    </source>
</evidence>
<feature type="compositionally biased region" description="Basic residues" evidence="1">
    <location>
        <begin position="105"/>
        <end position="114"/>
    </location>
</feature>
<organism evidence="3 4">
    <name type="scientific">Duganella sacchari</name>
    <dbReference type="NCBI Taxonomy" id="551987"/>
    <lineage>
        <taxon>Bacteria</taxon>
        <taxon>Pseudomonadati</taxon>
        <taxon>Pseudomonadota</taxon>
        <taxon>Betaproteobacteria</taxon>
        <taxon>Burkholderiales</taxon>
        <taxon>Oxalobacteraceae</taxon>
        <taxon>Telluria group</taxon>
        <taxon>Duganella</taxon>
    </lineage>
</organism>
<dbReference type="STRING" id="551987.SAMN05192549_11912"/>
<feature type="signal peptide" evidence="2">
    <location>
        <begin position="1"/>
        <end position="20"/>
    </location>
</feature>
<keyword evidence="4" id="KW-1185">Reference proteome</keyword>
<protein>
    <submittedName>
        <fullName evidence="3">Uncharacterized protein</fullName>
    </submittedName>
</protein>
<reference evidence="4" key="1">
    <citation type="submission" date="2016-11" db="EMBL/GenBank/DDBJ databases">
        <authorList>
            <person name="Varghese N."/>
            <person name="Submissions S."/>
        </authorList>
    </citation>
    <scope>NUCLEOTIDE SEQUENCE [LARGE SCALE GENOMIC DNA]</scope>
    <source>
        <strain evidence="4">Sac-22</strain>
    </source>
</reference>
<evidence type="ECO:0000256" key="1">
    <source>
        <dbReference type="SAM" id="MobiDB-lite"/>
    </source>
</evidence>
<gene>
    <name evidence="3" type="ORF">SAMN05192549_11912</name>
</gene>
<dbReference type="EMBL" id="FRCX01000019">
    <property type="protein sequence ID" value="SHN43865.1"/>
    <property type="molecule type" value="Genomic_DNA"/>
</dbReference>
<feature type="region of interest" description="Disordered" evidence="1">
    <location>
        <begin position="64"/>
        <end position="114"/>
    </location>
</feature>
<evidence type="ECO:0000256" key="2">
    <source>
        <dbReference type="SAM" id="SignalP"/>
    </source>
</evidence>
<sequence>MKRFRLLLLAVVSAPMAIYAEPVRVSTAVTDANAAVPPPQYQSAFSNYKPAVEPTASPDKLWVKANTDVSGQAEHGSHEGSSMQMAPTPMDSAKPAEAPAADPHRGHHMNKKGQ</sequence>
<keyword evidence="2" id="KW-0732">Signal</keyword>
<evidence type="ECO:0000313" key="4">
    <source>
        <dbReference type="Proteomes" id="UP000184339"/>
    </source>
</evidence>
<dbReference type="AlphaFoldDB" id="A0A1M7RC15"/>
<proteinExistence type="predicted"/>
<dbReference type="RefSeq" id="WP_072790006.1">
    <property type="nucleotide sequence ID" value="NZ_FRCX01000019.1"/>
</dbReference>
<name>A0A1M7RC15_9BURK</name>
<accession>A0A1M7RC15</accession>
<feature type="chain" id="PRO_5012658421" evidence="2">
    <location>
        <begin position="21"/>
        <end position="114"/>
    </location>
</feature>
<dbReference type="Proteomes" id="UP000184339">
    <property type="component" value="Unassembled WGS sequence"/>
</dbReference>
<dbReference type="OrthoDB" id="8759774at2"/>